<dbReference type="AlphaFoldDB" id="A0A2N7S5V4"/>
<dbReference type="EMBL" id="PNQX01000001">
    <property type="protein sequence ID" value="PMQ21487.1"/>
    <property type="molecule type" value="Genomic_DNA"/>
</dbReference>
<dbReference type="InterPro" id="IPR036653">
    <property type="entry name" value="CinA-like_C"/>
</dbReference>
<sequence length="160" mass="16242">MKPKAPEVIAKAIDSAVQLATAESLTAGMIAARLAEVPGASAVLRGGVVSYSSEVKASLLGVDAQLLEAHGSVDPEVARQMAVGAQRACGAEAAVSATGVAGPEPHDGKAVGTVYIGWAMGTESGSEVHHFVGDRAQIREQSTQAALHQFIAILDKASSQ</sequence>
<dbReference type="InterPro" id="IPR008136">
    <property type="entry name" value="CinA_C"/>
</dbReference>
<feature type="domain" description="CinA C-terminal" evidence="1">
    <location>
        <begin position="7"/>
        <end position="151"/>
    </location>
</feature>
<evidence type="ECO:0000313" key="3">
    <source>
        <dbReference type="Proteomes" id="UP000235739"/>
    </source>
</evidence>
<evidence type="ECO:0000313" key="2">
    <source>
        <dbReference type="EMBL" id="PMQ21487.1"/>
    </source>
</evidence>
<comment type="caution">
    <text evidence="2">The sequence shown here is derived from an EMBL/GenBank/DDBJ whole genome shotgun (WGS) entry which is preliminary data.</text>
</comment>
<dbReference type="Gene3D" id="3.90.950.20">
    <property type="entry name" value="CinA-like"/>
    <property type="match status" value="1"/>
</dbReference>
<evidence type="ECO:0000259" key="1">
    <source>
        <dbReference type="Pfam" id="PF02464"/>
    </source>
</evidence>
<dbReference type="NCBIfam" id="TIGR00199">
    <property type="entry name" value="PncC_domain"/>
    <property type="match status" value="1"/>
</dbReference>
<proteinExistence type="predicted"/>
<name>A0A2N7S5V4_9MICC</name>
<dbReference type="SUPFAM" id="SSF142433">
    <property type="entry name" value="CinA-like"/>
    <property type="match status" value="1"/>
</dbReference>
<dbReference type="OMA" id="CFAWAFR"/>
<gene>
    <name evidence="2" type="ORF">CIK84_08065</name>
</gene>
<dbReference type="Proteomes" id="UP000235739">
    <property type="component" value="Unassembled WGS sequence"/>
</dbReference>
<dbReference type="RefSeq" id="WP_013348452.1">
    <property type="nucleotide sequence ID" value="NZ_JABUYH010000030.1"/>
</dbReference>
<organism evidence="2 3">
    <name type="scientific">Glutamicibacter arilaitensis</name>
    <dbReference type="NCBI Taxonomy" id="256701"/>
    <lineage>
        <taxon>Bacteria</taxon>
        <taxon>Bacillati</taxon>
        <taxon>Actinomycetota</taxon>
        <taxon>Actinomycetes</taxon>
        <taxon>Micrococcales</taxon>
        <taxon>Micrococcaceae</taxon>
        <taxon>Glutamicibacter</taxon>
    </lineage>
</organism>
<dbReference type="GeneID" id="303184690"/>
<protein>
    <submittedName>
        <fullName evidence="2">CinA family protein</fullName>
    </submittedName>
</protein>
<accession>A0A2N7S5V4</accession>
<dbReference type="Pfam" id="PF02464">
    <property type="entry name" value="CinA"/>
    <property type="match status" value="1"/>
</dbReference>
<reference evidence="2 3" key="1">
    <citation type="journal article" date="2017" name="Elife">
        <title>Extensive horizontal gene transfer in cheese-associated bacteria.</title>
        <authorList>
            <person name="Bonham K.S."/>
            <person name="Wolfe B.E."/>
            <person name="Dutton R.J."/>
        </authorList>
    </citation>
    <scope>NUCLEOTIDE SEQUENCE [LARGE SCALE GENOMIC DNA]</scope>
    <source>
        <strain evidence="2 3">JB182</strain>
    </source>
</reference>